<evidence type="ECO:0000313" key="2">
    <source>
        <dbReference type="EMBL" id="KAL1512689.1"/>
    </source>
</evidence>
<dbReference type="AlphaFoldDB" id="A0ABD1ECX7"/>
<organism evidence="1 3">
    <name type="scientific">Hypothenemus hampei</name>
    <name type="common">Coffee berry borer</name>
    <dbReference type="NCBI Taxonomy" id="57062"/>
    <lineage>
        <taxon>Eukaryota</taxon>
        <taxon>Metazoa</taxon>
        <taxon>Ecdysozoa</taxon>
        <taxon>Arthropoda</taxon>
        <taxon>Hexapoda</taxon>
        <taxon>Insecta</taxon>
        <taxon>Pterygota</taxon>
        <taxon>Neoptera</taxon>
        <taxon>Endopterygota</taxon>
        <taxon>Coleoptera</taxon>
        <taxon>Polyphaga</taxon>
        <taxon>Cucujiformia</taxon>
        <taxon>Curculionidae</taxon>
        <taxon>Scolytinae</taxon>
        <taxon>Hypothenemus</taxon>
    </lineage>
</organism>
<sequence>MNLYLNNRIYYILTNEISDHTRTDQDAEKSVGTAALQAFLHLSVMLPPNRFRQLLEQAFYCTHHNTQEKVTLTNCSLLSDHMCSKGDFPMHIIQIRPKPASWIDPEASLLHT</sequence>
<name>A0ABD1ECX7_HYPHA</name>
<evidence type="ECO:0000313" key="1">
    <source>
        <dbReference type="EMBL" id="KAL1492483.1"/>
    </source>
</evidence>
<proteinExistence type="predicted"/>
<accession>A0ABD1ECX7</accession>
<dbReference type="EMBL" id="JBDJPC010000002">
    <property type="protein sequence ID" value="KAL1512689.1"/>
    <property type="molecule type" value="Genomic_DNA"/>
</dbReference>
<comment type="caution">
    <text evidence="1">The sequence shown here is derived from an EMBL/GenBank/DDBJ whole genome shotgun (WGS) entry which is preliminary data.</text>
</comment>
<gene>
    <name evidence="2" type="ORF">ABEB36_002242</name>
    <name evidence="1" type="ORF">ABEB36_010733</name>
</gene>
<reference evidence="1 3" key="1">
    <citation type="submission" date="2024-05" db="EMBL/GenBank/DDBJ databases">
        <title>Genetic variation in Jamaican populations of the coffee berry borer (Hypothenemus hampei).</title>
        <authorList>
            <person name="Errbii M."/>
            <person name="Myrie A."/>
        </authorList>
    </citation>
    <scope>NUCLEOTIDE SEQUENCE [LARGE SCALE GENOMIC DNA]</scope>
    <source>
        <strain evidence="1">JA-Hopewell-2020-01-JO</strain>
        <tissue evidence="1">Whole body</tissue>
    </source>
</reference>
<dbReference type="Proteomes" id="UP001566132">
    <property type="component" value="Unassembled WGS sequence"/>
</dbReference>
<keyword evidence="3" id="KW-1185">Reference proteome</keyword>
<evidence type="ECO:0000313" key="3">
    <source>
        <dbReference type="Proteomes" id="UP001566132"/>
    </source>
</evidence>
<dbReference type="EMBL" id="JBDJPC010000008">
    <property type="protein sequence ID" value="KAL1492483.1"/>
    <property type="molecule type" value="Genomic_DNA"/>
</dbReference>
<protein>
    <submittedName>
        <fullName evidence="1">Uncharacterized protein</fullName>
    </submittedName>
</protein>